<name>G8JNH7_ERECY</name>
<keyword evidence="9 13" id="KW-0472">Membrane</keyword>
<feature type="transmembrane region" description="Helical" evidence="13">
    <location>
        <begin position="89"/>
        <end position="113"/>
    </location>
</feature>
<dbReference type="RefSeq" id="XP_003644710.1">
    <property type="nucleotide sequence ID" value="XM_003644662.1"/>
</dbReference>
<dbReference type="STRING" id="931890.G8JNH7"/>
<feature type="domain" description="Peptidase S54 rhomboid" evidence="14">
    <location>
        <begin position="52"/>
        <end position="190"/>
    </location>
</feature>
<dbReference type="Gene3D" id="1.20.1540.10">
    <property type="entry name" value="Rhomboid-like"/>
    <property type="match status" value="1"/>
</dbReference>
<dbReference type="OrthoDB" id="10257275at2759"/>
<evidence type="ECO:0000256" key="12">
    <source>
        <dbReference type="ARBA" id="ARBA00042081"/>
    </source>
</evidence>
<keyword evidence="5" id="KW-0645">Protease</keyword>
<dbReference type="KEGG" id="erc:Ecym_2141"/>
<comment type="subcellular location">
    <subcellularLocation>
        <location evidence="2">Golgi apparatus</location>
        <location evidence="2">cis-Golgi network membrane</location>
        <topology evidence="2">Multi-pass membrane protein</topology>
    </subcellularLocation>
</comment>
<comment type="catalytic activity">
    <reaction evidence="1">
        <text>Cleaves type-1 transmembrane domains using a catalytic dyad composed of serine and histidine that are contributed by different transmembrane domains.</text>
        <dbReference type="EC" id="3.4.21.105"/>
    </reaction>
</comment>
<comment type="similarity">
    <text evidence="3">Belongs to the peptidase S54 family.</text>
</comment>
<dbReference type="SUPFAM" id="SSF144091">
    <property type="entry name" value="Rhomboid-like"/>
    <property type="match status" value="1"/>
</dbReference>
<dbReference type="HOGENOM" id="CLU_071084_0_0_1"/>
<keyword evidence="6 13" id="KW-0812">Transmembrane</keyword>
<dbReference type="eggNOG" id="KOG2632">
    <property type="taxonomic scope" value="Eukaryota"/>
</dbReference>
<evidence type="ECO:0000256" key="11">
    <source>
        <dbReference type="ARBA" id="ARBA00039804"/>
    </source>
</evidence>
<dbReference type="PANTHER" id="PTHR43066:SF1">
    <property type="entry name" value="RHOMBOID PROTEIN 2"/>
    <property type="match status" value="1"/>
</dbReference>
<dbReference type="GO" id="GO:0016020">
    <property type="term" value="C:membrane"/>
    <property type="evidence" value="ECO:0007669"/>
    <property type="project" value="InterPro"/>
</dbReference>
<feature type="transmembrane region" description="Helical" evidence="13">
    <location>
        <begin position="156"/>
        <end position="189"/>
    </location>
</feature>
<gene>
    <name evidence="15" type="ordered locus">Ecym_2141</name>
</gene>
<feature type="transmembrane region" description="Helical" evidence="13">
    <location>
        <begin position="15"/>
        <end position="35"/>
    </location>
</feature>
<evidence type="ECO:0000256" key="1">
    <source>
        <dbReference type="ARBA" id="ARBA00000156"/>
    </source>
</evidence>
<dbReference type="GO" id="GO:0006508">
    <property type="term" value="P:proteolysis"/>
    <property type="evidence" value="ECO:0007669"/>
    <property type="project" value="UniProtKB-KW"/>
</dbReference>
<keyword evidence="16" id="KW-1185">Reference proteome</keyword>
<dbReference type="AlphaFoldDB" id="G8JNH7"/>
<dbReference type="GeneID" id="11473012"/>
<dbReference type="OMA" id="NTYPIVH"/>
<dbReference type="GO" id="GO:0005794">
    <property type="term" value="C:Golgi apparatus"/>
    <property type="evidence" value="ECO:0007669"/>
    <property type="project" value="UniProtKB-SubCell"/>
</dbReference>
<evidence type="ECO:0000313" key="16">
    <source>
        <dbReference type="Proteomes" id="UP000006790"/>
    </source>
</evidence>
<reference evidence="16" key="1">
    <citation type="journal article" date="2012" name="G3 (Bethesda)">
        <title>Pichia sorbitophila, an interspecies yeast hybrid reveals early steps of genome resolution following polyploidization.</title>
        <authorList>
            <person name="Leh Louis V."/>
            <person name="Despons L."/>
            <person name="Friedrich A."/>
            <person name="Martin T."/>
            <person name="Durrens P."/>
            <person name="Casaregola S."/>
            <person name="Neuveglise C."/>
            <person name="Fairhead C."/>
            <person name="Marck C."/>
            <person name="Cruz J.A."/>
            <person name="Straub M.L."/>
            <person name="Kugler V."/>
            <person name="Sacerdot C."/>
            <person name="Uzunov Z."/>
            <person name="Thierry A."/>
            <person name="Weiss S."/>
            <person name="Bleykasten C."/>
            <person name="De Montigny J."/>
            <person name="Jacques N."/>
            <person name="Jung P."/>
            <person name="Lemaire M."/>
            <person name="Mallet S."/>
            <person name="Morel G."/>
            <person name="Richard G.F."/>
            <person name="Sarkar A."/>
            <person name="Savel G."/>
            <person name="Schacherer J."/>
            <person name="Seret M.L."/>
            <person name="Talla E."/>
            <person name="Samson G."/>
            <person name="Jubin C."/>
            <person name="Poulain J."/>
            <person name="Vacherie B."/>
            <person name="Barbe V."/>
            <person name="Pelletier E."/>
            <person name="Sherman D.J."/>
            <person name="Westhof E."/>
            <person name="Weissenbach J."/>
            <person name="Baret P.V."/>
            <person name="Wincker P."/>
            <person name="Gaillardin C."/>
            <person name="Dujon B."/>
            <person name="Souciet J.L."/>
        </authorList>
    </citation>
    <scope>NUCLEOTIDE SEQUENCE [LARGE SCALE GENOMIC DNA]</scope>
    <source>
        <strain evidence="16">CBS 270.75 / DBVPG 7215 / KCTC 17166 / NRRL Y-17582</strain>
    </source>
</reference>
<evidence type="ECO:0000313" key="15">
    <source>
        <dbReference type="EMBL" id="AET37893.1"/>
    </source>
</evidence>
<evidence type="ECO:0000256" key="7">
    <source>
        <dbReference type="ARBA" id="ARBA00022801"/>
    </source>
</evidence>
<evidence type="ECO:0000256" key="9">
    <source>
        <dbReference type="ARBA" id="ARBA00023136"/>
    </source>
</evidence>
<comment type="function">
    <text evidence="10">Probable rhomboid-type serine protease that catalyzes intramembrane proteolysis.</text>
</comment>
<accession>G8JNH7</accession>
<evidence type="ECO:0000256" key="5">
    <source>
        <dbReference type="ARBA" id="ARBA00022670"/>
    </source>
</evidence>
<evidence type="ECO:0000256" key="6">
    <source>
        <dbReference type="ARBA" id="ARBA00022692"/>
    </source>
</evidence>
<proteinExistence type="inferred from homology"/>
<dbReference type="FunCoup" id="G8JNH7">
    <property type="interactions" value="71"/>
</dbReference>
<keyword evidence="8 13" id="KW-1133">Transmembrane helix</keyword>
<evidence type="ECO:0000256" key="13">
    <source>
        <dbReference type="SAM" id="Phobius"/>
    </source>
</evidence>
<dbReference type="PANTHER" id="PTHR43066">
    <property type="entry name" value="RHOMBOID-RELATED PROTEIN"/>
    <property type="match status" value="1"/>
</dbReference>
<sequence>MNWKSLIPFNHSKPGALSSGLCIFLTLLYILNWVFPINNGILLSTASLKKIQLNRLTLYPLAHLSLAHLVFNCMSLFPQLTIFEAVHGTFYTAIVLNMLALFTAVFYCLLGMLFFPNSQVGGASGWCFSLLGYYSAKESELRPYYQVTANHKIPTILFPLILVVLLSLLLPQSSFWGHIIGLCLGYLMAIKEPWLQYITPPSWAITKIETWMDKWISLIPSFVVYYRENNASRNHGYISIYQDDQLPLYNDNFQGQGRVVGP</sequence>
<dbReference type="EC" id="3.4.21.105" evidence="4"/>
<evidence type="ECO:0000256" key="8">
    <source>
        <dbReference type="ARBA" id="ARBA00022989"/>
    </source>
</evidence>
<dbReference type="GO" id="GO:0034399">
    <property type="term" value="C:nuclear periphery"/>
    <property type="evidence" value="ECO:0007669"/>
    <property type="project" value="EnsemblFungi"/>
</dbReference>
<dbReference type="Proteomes" id="UP000006790">
    <property type="component" value="Chromosome 2"/>
</dbReference>
<feature type="transmembrane region" description="Helical" evidence="13">
    <location>
        <begin position="56"/>
        <end position="77"/>
    </location>
</feature>
<evidence type="ECO:0000256" key="10">
    <source>
        <dbReference type="ARBA" id="ARBA00037147"/>
    </source>
</evidence>
<keyword evidence="7" id="KW-0378">Hydrolase</keyword>
<evidence type="ECO:0000256" key="2">
    <source>
        <dbReference type="ARBA" id="ARBA00004257"/>
    </source>
</evidence>
<dbReference type="InterPro" id="IPR022764">
    <property type="entry name" value="Peptidase_S54_rhomboid_dom"/>
</dbReference>
<protein>
    <recommendedName>
        <fullName evidence="11">Rhomboid-type serine protease 2</fullName>
        <ecNumber evidence="4">3.4.21.105</ecNumber>
    </recommendedName>
    <alternativeName>
        <fullName evidence="12">Rhomboid protein 2</fullName>
    </alternativeName>
</protein>
<dbReference type="EMBL" id="CP002498">
    <property type="protein sequence ID" value="AET37893.1"/>
    <property type="molecule type" value="Genomic_DNA"/>
</dbReference>
<evidence type="ECO:0000256" key="3">
    <source>
        <dbReference type="ARBA" id="ARBA00009045"/>
    </source>
</evidence>
<dbReference type="Pfam" id="PF01694">
    <property type="entry name" value="Rhomboid"/>
    <property type="match status" value="1"/>
</dbReference>
<dbReference type="GO" id="GO:0004252">
    <property type="term" value="F:serine-type endopeptidase activity"/>
    <property type="evidence" value="ECO:0007669"/>
    <property type="project" value="InterPro"/>
</dbReference>
<evidence type="ECO:0000259" key="14">
    <source>
        <dbReference type="Pfam" id="PF01694"/>
    </source>
</evidence>
<organism evidence="15 16">
    <name type="scientific">Eremothecium cymbalariae (strain CBS 270.75 / DBVPG 7215 / KCTC 17166 / NRRL Y-17582)</name>
    <name type="common">Yeast</name>
    <dbReference type="NCBI Taxonomy" id="931890"/>
    <lineage>
        <taxon>Eukaryota</taxon>
        <taxon>Fungi</taxon>
        <taxon>Dikarya</taxon>
        <taxon>Ascomycota</taxon>
        <taxon>Saccharomycotina</taxon>
        <taxon>Saccharomycetes</taxon>
        <taxon>Saccharomycetales</taxon>
        <taxon>Saccharomycetaceae</taxon>
        <taxon>Eremothecium</taxon>
    </lineage>
</organism>
<dbReference type="InterPro" id="IPR035952">
    <property type="entry name" value="Rhomboid-like_sf"/>
</dbReference>
<evidence type="ECO:0000256" key="4">
    <source>
        <dbReference type="ARBA" id="ARBA00013039"/>
    </source>
</evidence>
<dbReference type="InParanoid" id="G8JNH7"/>